<dbReference type="AlphaFoldDB" id="A0A9X3N7V1"/>
<keyword evidence="1" id="KW-1133">Transmembrane helix</keyword>
<proteinExistence type="predicted"/>
<feature type="transmembrane region" description="Helical" evidence="1">
    <location>
        <begin position="304"/>
        <end position="324"/>
    </location>
</feature>
<dbReference type="RefSeq" id="WP_270023560.1">
    <property type="nucleotide sequence ID" value="NZ_JAPDDP010000004.1"/>
</dbReference>
<feature type="transmembrane region" description="Helical" evidence="1">
    <location>
        <begin position="194"/>
        <end position="214"/>
    </location>
</feature>
<feature type="transmembrane region" description="Helical" evidence="1">
    <location>
        <begin position="266"/>
        <end position="292"/>
    </location>
</feature>
<evidence type="ECO:0000256" key="1">
    <source>
        <dbReference type="SAM" id="Phobius"/>
    </source>
</evidence>
<keyword evidence="1" id="KW-0472">Membrane</keyword>
<protein>
    <submittedName>
        <fullName evidence="2">Uncharacterized protein</fullName>
    </submittedName>
</protein>
<evidence type="ECO:0000313" key="3">
    <source>
        <dbReference type="Proteomes" id="UP001147653"/>
    </source>
</evidence>
<sequence>MWQLGLPLALLAGAELNRRFLKLPRLEADARTQDRPLVADLRFGIAALWATATAGWALVFAAALDHDWALGVLVLPAAVATLIGPIGTRNALYSIAHLYRRASGHAANETVQRLTTISHDAVAQARRLPPGLESAYATLKAALADFLTEARARLAEEKRNDLVDAYRTSQKHEFERYGNPLDVIRLWHNAGIEWLALAATLVLRAGLVASAAALPPELTIGVIPDGGAAVPWIVLVAWSSAMALAAPMVASVAMDRRERWIVDVMLIELVLLAATVIATPSWVILSSLAVIWNCANRLGDGFSWPLKVPAVAVGAAVVFTASLVARGAGVEAGLELVCGLALAALISASFTVFAPGSVFVAIVIPVRTRISQRAVRAELEPYRVRAEIEAAAYLRAIDAQLPSGSPSSAYATAVQIQRILAGRPAEVTAGVVDTLDRRVKQELAGSELRFDGIVADATLGAARWHSRDGDTQLLIEAVEILATEATVHGRGTFDLRLQWREQQLVITAGNERQGPVSPARLGTTHLDAVVEALGAARRPERTFDDTRWVVTFAVPSSIVEFEEPQP</sequence>
<comment type="caution">
    <text evidence="2">The sequence shown here is derived from an EMBL/GenBank/DDBJ whole genome shotgun (WGS) entry which is preliminary data.</text>
</comment>
<dbReference type="Proteomes" id="UP001147653">
    <property type="component" value="Unassembled WGS sequence"/>
</dbReference>
<evidence type="ECO:0000313" key="2">
    <source>
        <dbReference type="EMBL" id="MDA0179291.1"/>
    </source>
</evidence>
<feature type="transmembrane region" description="Helical" evidence="1">
    <location>
        <begin position="41"/>
        <end position="62"/>
    </location>
</feature>
<reference evidence="2" key="1">
    <citation type="submission" date="2022-10" db="EMBL/GenBank/DDBJ databases">
        <title>The WGS of Solirubrobacter phytolaccae KCTC 29190.</title>
        <authorList>
            <person name="Jiang Z."/>
        </authorList>
    </citation>
    <scope>NUCLEOTIDE SEQUENCE</scope>
    <source>
        <strain evidence="2">KCTC 29190</strain>
    </source>
</reference>
<feature type="transmembrane region" description="Helical" evidence="1">
    <location>
        <begin position="68"/>
        <end position="92"/>
    </location>
</feature>
<organism evidence="2 3">
    <name type="scientific">Solirubrobacter phytolaccae</name>
    <dbReference type="NCBI Taxonomy" id="1404360"/>
    <lineage>
        <taxon>Bacteria</taxon>
        <taxon>Bacillati</taxon>
        <taxon>Actinomycetota</taxon>
        <taxon>Thermoleophilia</taxon>
        <taxon>Solirubrobacterales</taxon>
        <taxon>Solirubrobacteraceae</taxon>
        <taxon>Solirubrobacter</taxon>
    </lineage>
</organism>
<feature type="transmembrane region" description="Helical" evidence="1">
    <location>
        <begin position="229"/>
        <end position="254"/>
    </location>
</feature>
<keyword evidence="3" id="KW-1185">Reference proteome</keyword>
<keyword evidence="1" id="KW-0812">Transmembrane</keyword>
<name>A0A9X3N7V1_9ACTN</name>
<feature type="transmembrane region" description="Helical" evidence="1">
    <location>
        <begin position="336"/>
        <end position="364"/>
    </location>
</feature>
<accession>A0A9X3N7V1</accession>
<gene>
    <name evidence="2" type="ORF">OJ997_03195</name>
</gene>
<dbReference type="EMBL" id="JAPDDP010000004">
    <property type="protein sequence ID" value="MDA0179291.1"/>
    <property type="molecule type" value="Genomic_DNA"/>
</dbReference>